<feature type="transmembrane region" description="Helical" evidence="1">
    <location>
        <begin position="98"/>
        <end position="123"/>
    </location>
</feature>
<evidence type="ECO:0008006" key="4">
    <source>
        <dbReference type="Google" id="ProtNLM"/>
    </source>
</evidence>
<dbReference type="RefSeq" id="WP_078109469.1">
    <property type="nucleotide sequence ID" value="NZ_CP065424.1"/>
</dbReference>
<gene>
    <name evidence="2" type="ORF">BWZ43_03550</name>
</gene>
<name>A0A8E2IAH2_9BACI</name>
<dbReference type="EMBL" id="MTLA01000038">
    <property type="protein sequence ID" value="OOP69731.1"/>
    <property type="molecule type" value="Genomic_DNA"/>
</dbReference>
<comment type="caution">
    <text evidence="2">The sequence shown here is derived from an EMBL/GenBank/DDBJ whole genome shotgun (WGS) entry which is preliminary data.</text>
</comment>
<feature type="transmembrane region" description="Helical" evidence="1">
    <location>
        <begin position="12"/>
        <end position="43"/>
    </location>
</feature>
<keyword evidence="1" id="KW-0472">Membrane</keyword>
<feature type="transmembrane region" description="Helical" evidence="1">
    <location>
        <begin position="244"/>
        <end position="265"/>
    </location>
</feature>
<keyword evidence="3" id="KW-1185">Reference proteome</keyword>
<keyword evidence="1" id="KW-0812">Transmembrane</keyword>
<feature type="transmembrane region" description="Helical" evidence="1">
    <location>
        <begin position="171"/>
        <end position="195"/>
    </location>
</feature>
<reference evidence="2 3" key="1">
    <citation type="submission" date="2017-01" db="EMBL/GenBank/DDBJ databases">
        <title>Draft genome sequence of Bacillus oleronius.</title>
        <authorList>
            <person name="Allam M."/>
        </authorList>
    </citation>
    <scope>NUCLEOTIDE SEQUENCE [LARGE SCALE GENOMIC DNA]</scope>
    <source>
        <strain evidence="2 3">DSM 9356</strain>
    </source>
</reference>
<dbReference type="InterPro" id="IPR018710">
    <property type="entry name" value="DUF2232"/>
</dbReference>
<accession>A0A8E2IAH2</accession>
<feature type="transmembrane region" description="Helical" evidence="1">
    <location>
        <begin position="277"/>
        <end position="299"/>
    </location>
</feature>
<evidence type="ECO:0000256" key="1">
    <source>
        <dbReference type="SAM" id="Phobius"/>
    </source>
</evidence>
<dbReference type="AlphaFoldDB" id="A0A8E2IAH2"/>
<dbReference type="Pfam" id="PF09991">
    <property type="entry name" value="DUF2232"/>
    <property type="match status" value="1"/>
</dbReference>
<evidence type="ECO:0000313" key="2">
    <source>
        <dbReference type="EMBL" id="OOP69731.1"/>
    </source>
</evidence>
<proteinExistence type="predicted"/>
<feature type="transmembrane region" description="Helical" evidence="1">
    <location>
        <begin position="216"/>
        <end position="232"/>
    </location>
</feature>
<protein>
    <recommendedName>
        <fullName evidence="4">DUF2232 domain-containing protein</fullName>
    </recommendedName>
</protein>
<dbReference type="PANTHER" id="PTHR41324:SF1">
    <property type="entry name" value="DUF2232 DOMAIN-CONTAINING PROTEIN"/>
    <property type="match status" value="1"/>
</dbReference>
<dbReference type="PANTHER" id="PTHR41324">
    <property type="entry name" value="MEMBRANE PROTEIN-RELATED"/>
    <property type="match status" value="1"/>
</dbReference>
<keyword evidence="1" id="KW-1133">Transmembrane helix</keyword>
<dbReference type="Proteomes" id="UP000189761">
    <property type="component" value="Unassembled WGS sequence"/>
</dbReference>
<organism evidence="2 3">
    <name type="scientific">Heyndrickxia oleronia</name>
    <dbReference type="NCBI Taxonomy" id="38875"/>
    <lineage>
        <taxon>Bacteria</taxon>
        <taxon>Bacillati</taxon>
        <taxon>Bacillota</taxon>
        <taxon>Bacilli</taxon>
        <taxon>Bacillales</taxon>
        <taxon>Bacillaceae</taxon>
        <taxon>Heyndrickxia</taxon>
    </lineage>
</organism>
<evidence type="ECO:0000313" key="3">
    <source>
        <dbReference type="Proteomes" id="UP000189761"/>
    </source>
</evidence>
<sequence length="314" mass="35858">MGKSKMLTEGALMLAVFAILLFIYNYIPLLSIVSVLFLLLPFILYSAKYPFKHALVLLIGSILISVLLGSLFLIPVALIYGTTGIAIGYCIRTKKSKFVLYMSASILFLLNAILQYIAFIVLFNKNILKVLISTFQDSFQQSAKILEGLGQGSSEQLMEQYNAFLDTITTLLPSLLVISSFVVVWILLAINLPIVKRFKIDVPKWNAFRELKLPKSILWYYLITIILAIIWRPEQGTYGNMALVNLNFILQMLMVLQGYSFVFFFSHEKRWTKAIPILIVIFTFFLFPLQYIIRILGIMDLGFGLRQFLNRKSS</sequence>
<feature type="transmembrane region" description="Helical" evidence="1">
    <location>
        <begin position="55"/>
        <end position="78"/>
    </location>
</feature>